<name>A0AB33J290_9BACT</name>
<evidence type="ECO:0000256" key="1">
    <source>
        <dbReference type="SAM" id="Phobius"/>
    </source>
</evidence>
<keyword evidence="1" id="KW-1133">Transmembrane helix</keyword>
<feature type="transmembrane region" description="Helical" evidence="1">
    <location>
        <begin position="12"/>
        <end position="30"/>
    </location>
</feature>
<proteinExistence type="predicted"/>
<dbReference type="Pfam" id="PF20482">
    <property type="entry name" value="DUF6722"/>
    <property type="match status" value="1"/>
</dbReference>
<protein>
    <recommendedName>
        <fullName evidence="3">Holin</fullName>
    </recommendedName>
</protein>
<dbReference type="InterPro" id="IPR046568">
    <property type="entry name" value="DUF6722"/>
</dbReference>
<evidence type="ECO:0008006" key="3">
    <source>
        <dbReference type="Google" id="ProtNLM"/>
    </source>
</evidence>
<reference evidence="2" key="1">
    <citation type="submission" date="2024-07" db="EMBL/GenBank/DDBJ databases">
        <title>Complete genome sequence of Prevotella sp. YM-2024 GTC17254.</title>
        <authorList>
            <person name="Hayashi M."/>
            <person name="Muto Y."/>
            <person name="Tanaka K."/>
            <person name="Niwa H."/>
        </authorList>
    </citation>
    <scope>NUCLEOTIDE SEQUENCE</scope>
    <source>
        <strain evidence="2">GTC17254</strain>
    </source>
</reference>
<dbReference type="EMBL" id="AP035786">
    <property type="protein sequence ID" value="BFO74036.1"/>
    <property type="molecule type" value="Genomic_DNA"/>
</dbReference>
<gene>
    <name evidence="2" type="ORF">GTC17254_16330</name>
</gene>
<keyword evidence="1" id="KW-0812">Transmembrane</keyword>
<accession>A0AB33J290</accession>
<dbReference type="AlphaFoldDB" id="A0AB33J290"/>
<evidence type="ECO:0000313" key="2">
    <source>
        <dbReference type="EMBL" id="BFO74036.1"/>
    </source>
</evidence>
<keyword evidence="1" id="KW-0472">Membrane</keyword>
<feature type="transmembrane region" description="Helical" evidence="1">
    <location>
        <begin position="42"/>
        <end position="59"/>
    </location>
</feature>
<sequence length="74" mass="8419">MNNKRKEKLGSFAIDIAKYILTAGLIATWFSEGNLQEWSDYVVPVMTMVITLGLGIRLIDDESNNKSNRNKKKE</sequence>
<organism evidence="2">
    <name type="scientific">Prevotella sp. GTC17254</name>
    <dbReference type="NCBI Taxonomy" id="3236794"/>
    <lineage>
        <taxon>Bacteria</taxon>
        <taxon>Pseudomonadati</taxon>
        <taxon>Bacteroidota</taxon>
        <taxon>Bacteroidia</taxon>
        <taxon>Bacteroidales</taxon>
        <taxon>Prevotellaceae</taxon>
        <taxon>Prevotella</taxon>
    </lineage>
</organism>